<keyword evidence="2 6" id="KW-0812">Transmembrane</keyword>
<feature type="compositionally biased region" description="Low complexity" evidence="5">
    <location>
        <begin position="81"/>
        <end position="125"/>
    </location>
</feature>
<proteinExistence type="predicted"/>
<dbReference type="Proteomes" id="UP000614996">
    <property type="component" value="Unassembled WGS sequence"/>
</dbReference>
<feature type="domain" description="TM2" evidence="7">
    <location>
        <begin position="137"/>
        <end position="189"/>
    </location>
</feature>
<evidence type="ECO:0000256" key="5">
    <source>
        <dbReference type="SAM" id="MobiDB-lite"/>
    </source>
</evidence>
<evidence type="ECO:0000256" key="3">
    <source>
        <dbReference type="ARBA" id="ARBA00022989"/>
    </source>
</evidence>
<comment type="caution">
    <text evidence="8">The sequence shown here is derived from an EMBL/GenBank/DDBJ whole genome shotgun (WGS) entry which is preliminary data.</text>
</comment>
<evidence type="ECO:0000256" key="1">
    <source>
        <dbReference type="ARBA" id="ARBA00004141"/>
    </source>
</evidence>
<evidence type="ECO:0000259" key="7">
    <source>
        <dbReference type="Pfam" id="PF05154"/>
    </source>
</evidence>
<name>A0A8J4EM12_9ACTN</name>
<feature type="region of interest" description="Disordered" evidence="5">
    <location>
        <begin position="1"/>
        <end position="131"/>
    </location>
</feature>
<sequence length="208" mass="21240">MTYDPGGPYPPPNQGPGGGNNQPASGPGYPTSGGAYPPASGNPYQGGNLPSPASGPGYPASGPGYPNSGAGYPGTAGPAGGDPYQQGYQQAYQDPYQQDPYQQGYGQPGYQQGYQQQVTPGYGQPAFDPVTGQPLSEKTKLMAGLFSILLGGFGVGRFYLGYTSLGVLQIVATVCTGGVGAIWGLIEGIIILANNSIPDAEGRKLRDN</sequence>
<feature type="compositionally biased region" description="Low complexity" evidence="5">
    <location>
        <begin position="50"/>
        <end position="70"/>
    </location>
</feature>
<dbReference type="RefSeq" id="WP_207126437.1">
    <property type="nucleotide sequence ID" value="NZ_BOPO01000076.1"/>
</dbReference>
<organism evidence="8 9">
    <name type="scientific">Actinocatenispora comari</name>
    <dbReference type="NCBI Taxonomy" id="2807577"/>
    <lineage>
        <taxon>Bacteria</taxon>
        <taxon>Bacillati</taxon>
        <taxon>Actinomycetota</taxon>
        <taxon>Actinomycetes</taxon>
        <taxon>Micromonosporales</taxon>
        <taxon>Micromonosporaceae</taxon>
        <taxon>Actinocatenispora</taxon>
    </lineage>
</organism>
<dbReference type="EMBL" id="BOPO01000076">
    <property type="protein sequence ID" value="GIL28735.1"/>
    <property type="molecule type" value="Genomic_DNA"/>
</dbReference>
<evidence type="ECO:0000256" key="2">
    <source>
        <dbReference type="ARBA" id="ARBA00022692"/>
    </source>
</evidence>
<comment type="subcellular location">
    <subcellularLocation>
        <location evidence="1">Membrane</location>
        <topology evidence="1">Multi-pass membrane protein</topology>
    </subcellularLocation>
</comment>
<reference evidence="9" key="1">
    <citation type="journal article" date="2021" name="Int. J. Syst. Evol. Microbiol.">
        <title>Actinocatenispora comari sp. nov., an endophytic actinomycete isolated from aerial parts of Comarum salesowianum.</title>
        <authorList>
            <person name="Oyunbileg N."/>
            <person name="Iizaka Y."/>
            <person name="Hamada M."/>
            <person name="Davaapurev B.O."/>
            <person name="Fukumoto A."/>
            <person name="Tsetseg B."/>
            <person name="Kato F."/>
            <person name="Tamura T."/>
            <person name="Batkhuu J."/>
            <person name="Anzai Y."/>
        </authorList>
    </citation>
    <scope>NUCLEOTIDE SEQUENCE [LARGE SCALE GENOMIC DNA]</scope>
    <source>
        <strain evidence="9">NUM-2625</strain>
    </source>
</reference>
<evidence type="ECO:0000256" key="6">
    <source>
        <dbReference type="SAM" id="Phobius"/>
    </source>
</evidence>
<protein>
    <recommendedName>
        <fullName evidence="7">TM2 domain-containing protein</fullName>
    </recommendedName>
</protein>
<dbReference type="GO" id="GO:0016020">
    <property type="term" value="C:membrane"/>
    <property type="evidence" value="ECO:0007669"/>
    <property type="project" value="UniProtKB-SubCell"/>
</dbReference>
<accession>A0A8J4EM12</accession>
<feature type="transmembrane region" description="Helical" evidence="6">
    <location>
        <begin position="166"/>
        <end position="186"/>
    </location>
</feature>
<feature type="transmembrane region" description="Helical" evidence="6">
    <location>
        <begin position="141"/>
        <end position="160"/>
    </location>
</feature>
<keyword evidence="4 6" id="KW-0472">Membrane</keyword>
<dbReference type="AlphaFoldDB" id="A0A8J4EM12"/>
<evidence type="ECO:0000313" key="9">
    <source>
        <dbReference type="Proteomes" id="UP000614996"/>
    </source>
</evidence>
<gene>
    <name evidence="8" type="ORF">NUM_39890</name>
</gene>
<evidence type="ECO:0000256" key="4">
    <source>
        <dbReference type="ARBA" id="ARBA00023136"/>
    </source>
</evidence>
<keyword evidence="9" id="KW-1185">Reference proteome</keyword>
<feature type="compositionally biased region" description="Gly residues" evidence="5">
    <location>
        <begin position="71"/>
        <end position="80"/>
    </location>
</feature>
<dbReference type="Pfam" id="PF05154">
    <property type="entry name" value="TM2"/>
    <property type="match status" value="1"/>
</dbReference>
<keyword evidence="3 6" id="KW-1133">Transmembrane helix</keyword>
<dbReference type="InterPro" id="IPR007829">
    <property type="entry name" value="TM2"/>
</dbReference>
<evidence type="ECO:0000313" key="8">
    <source>
        <dbReference type="EMBL" id="GIL28735.1"/>
    </source>
</evidence>